<sequence>MPVNDMPPTPPSPFSHHPHHVQDIDDEAASIKCCAPLSALSQPVSAAHAHHSVFFAWPPLGPLLFENESSDARDHCANERTFLSYLRLAVYIAVLSVAITLDFHLRQRPSDLERRIAKPLGLVFCLFAFVTLFMGLGNYIKTLVKYSRKAAIVQTGWRTQLVLATLALSIVATSIVLLVVPRLRAD</sequence>
<feature type="compositionally biased region" description="Pro residues" evidence="5">
    <location>
        <begin position="1"/>
        <end position="13"/>
    </location>
</feature>
<reference evidence="8 9" key="1">
    <citation type="submission" date="2017-06" db="EMBL/GenBank/DDBJ databases">
        <title>Ant-infecting Ophiocordyceps genomes reveal a high diversity of potential behavioral manipulation genes and a possible major role for enterotoxins.</title>
        <authorList>
            <person name="De Bekker C."/>
            <person name="Evans H.C."/>
            <person name="Brachmann A."/>
            <person name="Hughes D.P."/>
        </authorList>
    </citation>
    <scope>NUCLEOTIDE SEQUENCE [LARGE SCALE GENOMIC DNA]</scope>
    <source>
        <strain evidence="8 9">1348a</strain>
    </source>
</reference>
<dbReference type="GO" id="GO:0012505">
    <property type="term" value="C:endomembrane system"/>
    <property type="evidence" value="ECO:0007669"/>
    <property type="project" value="UniProtKB-SubCell"/>
</dbReference>
<keyword evidence="9" id="KW-1185">Reference proteome</keyword>
<evidence type="ECO:0000259" key="7">
    <source>
        <dbReference type="Pfam" id="PF02656"/>
    </source>
</evidence>
<evidence type="ECO:0000256" key="4">
    <source>
        <dbReference type="ARBA" id="ARBA00023136"/>
    </source>
</evidence>
<evidence type="ECO:0000256" key="5">
    <source>
        <dbReference type="SAM" id="MobiDB-lite"/>
    </source>
</evidence>
<keyword evidence="4 6" id="KW-0472">Membrane</keyword>
<dbReference type="Proteomes" id="UP000224854">
    <property type="component" value="Unassembled WGS sequence"/>
</dbReference>
<evidence type="ECO:0000256" key="3">
    <source>
        <dbReference type="ARBA" id="ARBA00022989"/>
    </source>
</evidence>
<dbReference type="OrthoDB" id="5525680at2759"/>
<dbReference type="PANTHER" id="PTHR34187:SF3">
    <property type="entry name" value="DUF DOMAIN PROTEIN (AFU_ORTHOLOGUE AFUA_6G11150)"/>
    <property type="match status" value="1"/>
</dbReference>
<evidence type="ECO:0000313" key="9">
    <source>
        <dbReference type="Proteomes" id="UP000224854"/>
    </source>
</evidence>
<feature type="domain" description="DUF202" evidence="7">
    <location>
        <begin position="73"/>
        <end position="142"/>
    </location>
</feature>
<proteinExistence type="predicted"/>
<keyword evidence="3 6" id="KW-1133">Transmembrane helix</keyword>
<dbReference type="InterPro" id="IPR052053">
    <property type="entry name" value="IM_YidH-like"/>
</dbReference>
<evidence type="ECO:0000256" key="1">
    <source>
        <dbReference type="ARBA" id="ARBA00004127"/>
    </source>
</evidence>
<evidence type="ECO:0000256" key="6">
    <source>
        <dbReference type="SAM" id="Phobius"/>
    </source>
</evidence>
<evidence type="ECO:0000256" key="2">
    <source>
        <dbReference type="ARBA" id="ARBA00022692"/>
    </source>
</evidence>
<feature type="transmembrane region" description="Helical" evidence="6">
    <location>
        <begin position="88"/>
        <end position="105"/>
    </location>
</feature>
<feature type="region of interest" description="Disordered" evidence="5">
    <location>
        <begin position="1"/>
        <end position="20"/>
    </location>
</feature>
<feature type="transmembrane region" description="Helical" evidence="6">
    <location>
        <begin position="160"/>
        <end position="180"/>
    </location>
</feature>
<organism evidence="8 9">
    <name type="scientific">Ophiocordyceps australis</name>
    <dbReference type="NCBI Taxonomy" id="1399860"/>
    <lineage>
        <taxon>Eukaryota</taxon>
        <taxon>Fungi</taxon>
        <taxon>Dikarya</taxon>
        <taxon>Ascomycota</taxon>
        <taxon>Pezizomycotina</taxon>
        <taxon>Sordariomycetes</taxon>
        <taxon>Hypocreomycetidae</taxon>
        <taxon>Hypocreales</taxon>
        <taxon>Ophiocordycipitaceae</taxon>
        <taxon>Ophiocordyceps</taxon>
    </lineage>
</organism>
<feature type="transmembrane region" description="Helical" evidence="6">
    <location>
        <begin position="117"/>
        <end position="140"/>
    </location>
</feature>
<comment type="subcellular location">
    <subcellularLocation>
        <location evidence="1">Endomembrane system</location>
        <topology evidence="1">Multi-pass membrane protein</topology>
    </subcellularLocation>
</comment>
<dbReference type="InterPro" id="IPR003807">
    <property type="entry name" value="DUF202"/>
</dbReference>
<gene>
    <name evidence="8" type="ORF">CDD82_228</name>
</gene>
<accession>A0A2C5XDW6</accession>
<keyword evidence="2 6" id="KW-0812">Transmembrane</keyword>
<comment type="caution">
    <text evidence="8">The sequence shown here is derived from an EMBL/GenBank/DDBJ whole genome shotgun (WGS) entry which is preliminary data.</text>
</comment>
<evidence type="ECO:0000313" key="8">
    <source>
        <dbReference type="EMBL" id="PHH68849.1"/>
    </source>
</evidence>
<name>A0A2C5XDW6_9HYPO</name>
<dbReference type="EMBL" id="NJEU01001045">
    <property type="protein sequence ID" value="PHH68849.1"/>
    <property type="molecule type" value="Genomic_DNA"/>
</dbReference>
<dbReference type="Pfam" id="PF02656">
    <property type="entry name" value="DUF202"/>
    <property type="match status" value="1"/>
</dbReference>
<dbReference type="AlphaFoldDB" id="A0A2C5XDW6"/>
<dbReference type="PANTHER" id="PTHR34187">
    <property type="entry name" value="FGR18P"/>
    <property type="match status" value="1"/>
</dbReference>
<protein>
    <recommendedName>
        <fullName evidence="7">DUF202 domain-containing protein</fullName>
    </recommendedName>
</protein>